<dbReference type="Gene3D" id="4.10.280.10">
    <property type="entry name" value="Helix-loop-helix DNA-binding domain"/>
    <property type="match status" value="1"/>
</dbReference>
<evidence type="ECO:0000313" key="3">
    <source>
        <dbReference type="Proteomes" id="UP001634394"/>
    </source>
</evidence>
<dbReference type="InterPro" id="IPR050933">
    <property type="entry name" value="Circadian_TF"/>
</dbReference>
<dbReference type="SMART" id="SM00353">
    <property type="entry name" value="HLH"/>
    <property type="match status" value="1"/>
</dbReference>
<dbReference type="PRINTS" id="PR00785">
    <property type="entry name" value="NCTRNSLOCATR"/>
</dbReference>
<dbReference type="Pfam" id="PF00010">
    <property type="entry name" value="HLH"/>
    <property type="match status" value="1"/>
</dbReference>
<dbReference type="Proteomes" id="UP001634394">
    <property type="component" value="Unassembled WGS sequence"/>
</dbReference>
<dbReference type="InterPro" id="IPR001067">
    <property type="entry name" value="Nuc_translocat"/>
</dbReference>
<keyword evidence="3" id="KW-1185">Reference proteome</keyword>
<proteinExistence type="predicted"/>
<dbReference type="AlphaFoldDB" id="A0ABD3U130"/>
<accession>A0ABD3U130</accession>
<dbReference type="SUPFAM" id="SSF47459">
    <property type="entry name" value="HLH, helix-loop-helix DNA-binding domain"/>
    <property type="match status" value="1"/>
</dbReference>
<evidence type="ECO:0000313" key="2">
    <source>
        <dbReference type="EMBL" id="KAL3842170.1"/>
    </source>
</evidence>
<feature type="domain" description="BHLH" evidence="1">
    <location>
        <begin position="74"/>
        <end position="127"/>
    </location>
</feature>
<dbReference type="PROSITE" id="PS50888">
    <property type="entry name" value="BHLH"/>
    <property type="match status" value="1"/>
</dbReference>
<dbReference type="InterPro" id="IPR036638">
    <property type="entry name" value="HLH_DNA-bd_sf"/>
</dbReference>
<feature type="non-terminal residue" evidence="2">
    <location>
        <position position="1"/>
    </location>
</feature>
<reference evidence="2 3" key="1">
    <citation type="submission" date="2024-11" db="EMBL/GenBank/DDBJ databases">
        <title>Chromosome-level genome assembly of the freshwater bivalve Anodonta woodiana.</title>
        <authorList>
            <person name="Chen X."/>
        </authorList>
    </citation>
    <scope>NUCLEOTIDE SEQUENCE [LARGE SCALE GENOMIC DNA]</scope>
    <source>
        <strain evidence="2">MN2024</strain>
        <tissue evidence="2">Gills</tissue>
    </source>
</reference>
<dbReference type="EMBL" id="JBJQND010000017">
    <property type="protein sequence ID" value="KAL3842170.1"/>
    <property type="molecule type" value="Genomic_DNA"/>
</dbReference>
<dbReference type="InterPro" id="IPR011598">
    <property type="entry name" value="bHLH_dom"/>
</dbReference>
<evidence type="ECO:0000259" key="1">
    <source>
        <dbReference type="PROSITE" id="PS50888"/>
    </source>
</evidence>
<organism evidence="2 3">
    <name type="scientific">Sinanodonta woodiana</name>
    <name type="common">Chinese pond mussel</name>
    <name type="synonym">Anodonta woodiana</name>
    <dbReference type="NCBI Taxonomy" id="1069815"/>
    <lineage>
        <taxon>Eukaryota</taxon>
        <taxon>Metazoa</taxon>
        <taxon>Spiralia</taxon>
        <taxon>Lophotrochozoa</taxon>
        <taxon>Mollusca</taxon>
        <taxon>Bivalvia</taxon>
        <taxon>Autobranchia</taxon>
        <taxon>Heteroconchia</taxon>
        <taxon>Palaeoheterodonta</taxon>
        <taxon>Unionida</taxon>
        <taxon>Unionoidea</taxon>
        <taxon>Unionidae</taxon>
        <taxon>Unioninae</taxon>
        <taxon>Sinanodonta</taxon>
    </lineage>
</organism>
<gene>
    <name evidence="2" type="ORF">ACJMK2_020213</name>
</gene>
<protein>
    <recommendedName>
        <fullName evidence="1">BHLH domain-containing protein</fullName>
    </recommendedName>
</protein>
<sequence length="129" mass="14818">DLIVLPPEWLNYFLDGAPTEVGSTWSPEKSMQQSLDMDAVVSKRRKLSPCSTSLIEDTDEDSNDIDTDSVSKRFVRQNHSEIEKRRRDKMNAYIVQLSNMLPMCSAMNRKLDKLTVLRMAVQHMKSLRG</sequence>
<dbReference type="PANTHER" id="PTHR23042">
    <property type="entry name" value="CIRCADIAN PROTEIN CLOCK/ARNT/BMAL/PAS"/>
    <property type="match status" value="1"/>
</dbReference>
<comment type="caution">
    <text evidence="2">The sequence shown here is derived from an EMBL/GenBank/DDBJ whole genome shotgun (WGS) entry which is preliminary data.</text>
</comment>
<name>A0ABD3U130_SINWO</name>